<sequence length="303" mass="34079">MVKGFERAFQSPFPVLTTWLFIYTSPLWRKHYNFIVTFFAAAIAQAREQEAELSRTGQGLSTNADCVLDMVVQREGREGDEEFGEEGILDELITYVFAGQDSTAVSLSWLFKYLATDAETQHRLHDEMSAVFGSDAESNEPLDFNLLDDPERVPVLESVVAETMRCASIAPLIARDLLHDEIILGKLVPKGTQLMFATTLMGNDESKWGPDAQTWRPSRWLTSDGAFNRSAGPSIPFGIGQRSCFGQRLAILQLKIYLATVSREFFFKPLPSEIDSWGAIELVTRRPVSCYVSLERWDSKNDS</sequence>
<comment type="caution">
    <text evidence="9">The sequence shown here is derived from an EMBL/GenBank/DDBJ whole genome shotgun (WGS) entry which is preliminary data.</text>
</comment>
<feature type="binding site" description="axial binding residue" evidence="7">
    <location>
        <position position="244"/>
    </location>
    <ligand>
        <name>heme</name>
        <dbReference type="ChEBI" id="CHEBI:30413"/>
    </ligand>
    <ligandPart>
        <name>Fe</name>
        <dbReference type="ChEBI" id="CHEBI:18248"/>
    </ligandPart>
</feature>
<dbReference type="GO" id="GO:0005506">
    <property type="term" value="F:iron ion binding"/>
    <property type="evidence" value="ECO:0007669"/>
    <property type="project" value="InterPro"/>
</dbReference>
<dbReference type="AlphaFoldDB" id="A0A8H3ATE1"/>
<evidence type="ECO:0000256" key="6">
    <source>
        <dbReference type="ARBA" id="ARBA00023033"/>
    </source>
</evidence>
<keyword evidence="6 8" id="KW-0503">Monooxygenase</keyword>
<evidence type="ECO:0000313" key="9">
    <source>
        <dbReference type="EMBL" id="CAE6436614.1"/>
    </source>
</evidence>
<reference evidence="9" key="1">
    <citation type="submission" date="2021-01" db="EMBL/GenBank/DDBJ databases">
        <authorList>
            <person name="Kaushik A."/>
        </authorList>
    </citation>
    <scope>NUCLEOTIDE SEQUENCE</scope>
    <source>
        <strain evidence="9">AG4-R118</strain>
    </source>
</reference>
<keyword evidence="2 7" id="KW-0349">Heme</keyword>
<evidence type="ECO:0000256" key="4">
    <source>
        <dbReference type="ARBA" id="ARBA00023002"/>
    </source>
</evidence>
<dbReference type="InterPro" id="IPR002401">
    <property type="entry name" value="Cyt_P450_E_grp-I"/>
</dbReference>
<evidence type="ECO:0000256" key="8">
    <source>
        <dbReference type="RuleBase" id="RU000461"/>
    </source>
</evidence>
<dbReference type="GO" id="GO:0016705">
    <property type="term" value="F:oxidoreductase activity, acting on paired donors, with incorporation or reduction of molecular oxygen"/>
    <property type="evidence" value="ECO:0007669"/>
    <property type="project" value="InterPro"/>
</dbReference>
<dbReference type="GO" id="GO:0004497">
    <property type="term" value="F:monooxygenase activity"/>
    <property type="evidence" value="ECO:0007669"/>
    <property type="project" value="UniProtKB-KW"/>
</dbReference>
<evidence type="ECO:0000256" key="1">
    <source>
        <dbReference type="ARBA" id="ARBA00010617"/>
    </source>
</evidence>
<dbReference type="Pfam" id="PF00067">
    <property type="entry name" value="p450"/>
    <property type="match status" value="1"/>
</dbReference>
<dbReference type="PRINTS" id="PR00385">
    <property type="entry name" value="P450"/>
</dbReference>
<keyword evidence="5 7" id="KW-0408">Iron</keyword>
<keyword evidence="4 8" id="KW-0560">Oxidoreductase</keyword>
<dbReference type="InterPro" id="IPR001128">
    <property type="entry name" value="Cyt_P450"/>
</dbReference>
<dbReference type="InterPro" id="IPR050196">
    <property type="entry name" value="Cytochrome_P450_Monoox"/>
</dbReference>
<name>A0A8H3ATE1_9AGAM</name>
<comment type="similarity">
    <text evidence="1 8">Belongs to the cytochrome P450 family.</text>
</comment>
<dbReference type="PRINTS" id="PR00463">
    <property type="entry name" value="EP450I"/>
</dbReference>
<dbReference type="GO" id="GO:0020037">
    <property type="term" value="F:heme binding"/>
    <property type="evidence" value="ECO:0007669"/>
    <property type="project" value="InterPro"/>
</dbReference>
<dbReference type="PANTHER" id="PTHR24291">
    <property type="entry name" value="CYTOCHROME P450 FAMILY 4"/>
    <property type="match status" value="1"/>
</dbReference>
<comment type="cofactor">
    <cofactor evidence="7">
        <name>heme</name>
        <dbReference type="ChEBI" id="CHEBI:30413"/>
    </cofactor>
</comment>
<dbReference type="InterPro" id="IPR036396">
    <property type="entry name" value="Cyt_P450_sf"/>
</dbReference>
<organism evidence="9 10">
    <name type="scientific">Rhizoctonia solani</name>
    <dbReference type="NCBI Taxonomy" id="456999"/>
    <lineage>
        <taxon>Eukaryota</taxon>
        <taxon>Fungi</taxon>
        <taxon>Dikarya</taxon>
        <taxon>Basidiomycota</taxon>
        <taxon>Agaricomycotina</taxon>
        <taxon>Agaricomycetes</taxon>
        <taxon>Cantharellales</taxon>
        <taxon>Ceratobasidiaceae</taxon>
        <taxon>Rhizoctonia</taxon>
    </lineage>
</organism>
<evidence type="ECO:0000313" key="10">
    <source>
        <dbReference type="Proteomes" id="UP000663888"/>
    </source>
</evidence>
<dbReference type="EMBL" id="CAJMWX010000865">
    <property type="protein sequence ID" value="CAE6436614.1"/>
    <property type="molecule type" value="Genomic_DNA"/>
</dbReference>
<keyword evidence="3 7" id="KW-0479">Metal-binding</keyword>
<dbReference type="InterPro" id="IPR017972">
    <property type="entry name" value="Cyt_P450_CS"/>
</dbReference>
<proteinExistence type="inferred from homology"/>
<evidence type="ECO:0000256" key="2">
    <source>
        <dbReference type="ARBA" id="ARBA00022617"/>
    </source>
</evidence>
<protein>
    <submittedName>
        <fullName evidence="9">Uncharacterized protein</fullName>
    </submittedName>
</protein>
<gene>
    <name evidence="9" type="ORF">RDB_LOCUS43417</name>
</gene>
<dbReference type="Proteomes" id="UP000663888">
    <property type="component" value="Unassembled WGS sequence"/>
</dbReference>
<evidence type="ECO:0000256" key="7">
    <source>
        <dbReference type="PIRSR" id="PIRSR602401-1"/>
    </source>
</evidence>
<dbReference type="Gene3D" id="1.10.630.10">
    <property type="entry name" value="Cytochrome P450"/>
    <property type="match status" value="1"/>
</dbReference>
<accession>A0A8H3ATE1</accession>
<dbReference type="PANTHER" id="PTHR24291:SF50">
    <property type="entry name" value="BIFUNCTIONAL ALBAFLAVENONE MONOOXYGENASE_TERPENE SYNTHASE"/>
    <property type="match status" value="1"/>
</dbReference>
<dbReference type="SUPFAM" id="SSF48264">
    <property type="entry name" value="Cytochrome P450"/>
    <property type="match status" value="1"/>
</dbReference>
<dbReference type="PROSITE" id="PS00086">
    <property type="entry name" value="CYTOCHROME_P450"/>
    <property type="match status" value="1"/>
</dbReference>
<evidence type="ECO:0000256" key="3">
    <source>
        <dbReference type="ARBA" id="ARBA00022723"/>
    </source>
</evidence>
<evidence type="ECO:0000256" key="5">
    <source>
        <dbReference type="ARBA" id="ARBA00023004"/>
    </source>
</evidence>